<gene>
    <name evidence="20" type="ORF">AAJ76_1900037304</name>
</gene>
<dbReference type="InterPro" id="IPR010614">
    <property type="entry name" value="RAD3-like_helicase_DEAD"/>
</dbReference>
<dbReference type="EMBL" id="JPQZ01000019">
    <property type="protein sequence ID" value="KKO75504.1"/>
    <property type="molecule type" value="Genomic_DNA"/>
</dbReference>
<dbReference type="CDD" id="cd18788">
    <property type="entry name" value="SF2_C_XPD"/>
    <property type="match status" value="1"/>
</dbReference>
<dbReference type="GO" id="GO:0000112">
    <property type="term" value="C:nucleotide-excision repair factor 3 complex"/>
    <property type="evidence" value="ECO:0007669"/>
    <property type="project" value="UniProtKB-ARBA"/>
</dbReference>
<dbReference type="AlphaFoldDB" id="A0A0F9ZD25"/>
<dbReference type="GO" id="GO:0016818">
    <property type="term" value="F:hydrolase activity, acting on acid anhydrides, in phosphorus-containing anhydrides"/>
    <property type="evidence" value="ECO:0007669"/>
    <property type="project" value="InterPro"/>
</dbReference>
<dbReference type="Proteomes" id="UP000034350">
    <property type="component" value="Unassembled WGS sequence"/>
</dbReference>
<dbReference type="FunFam" id="3.40.50.300:FF:000128">
    <property type="entry name" value="Putative DNA repair helicase RAD3"/>
    <property type="match status" value="1"/>
</dbReference>
<dbReference type="InterPro" id="IPR013020">
    <property type="entry name" value="Rad3/Chl1-like"/>
</dbReference>
<evidence type="ECO:0000256" key="17">
    <source>
        <dbReference type="ARBA" id="ARBA00044969"/>
    </source>
</evidence>
<dbReference type="Pfam" id="PF06777">
    <property type="entry name" value="HBB"/>
    <property type="match status" value="1"/>
</dbReference>
<keyword evidence="5" id="KW-0479">Metal-binding</keyword>
<evidence type="ECO:0000256" key="13">
    <source>
        <dbReference type="ARBA" id="ARBA00023125"/>
    </source>
</evidence>
<evidence type="ECO:0000256" key="10">
    <source>
        <dbReference type="ARBA" id="ARBA00022840"/>
    </source>
</evidence>
<dbReference type="GO" id="GO:0003684">
    <property type="term" value="F:damaged DNA binding"/>
    <property type="evidence" value="ECO:0007669"/>
    <property type="project" value="TreeGrafter"/>
</dbReference>
<keyword evidence="12" id="KW-0411">Iron-sulfur</keyword>
<sequence>MIIKLDNLDVYFPYSQIYPEQLQYIKELKSNIDTNGHILIEMPSGTGKTVALLSITVSYIIHMKRFFNKKVKLVYCSRTVSEIDKALYELENLINYIKQYINFDFLGVGLTAKKILCVNDEALSSRNIDITCKKLRDLEKCDFYTNLYKDFTIPQGVYTLDKLINIGKSKGICPYYMIRNGLGMCDCIIYTYNYLIDPKIYGIVSKDLGENCIIIFDEAHNIDSHCIEALTFEIKRNTLDNATRCLKTIVKLLENKKKEQHNILLKEYQKMKGTLNIYTEDTIPHFYAEEEQKFEFVPGNLRDSAHFVGVLKRLVEFFKTKLKTTHLTTETPASFCQSIKDLTFLNKKTLSFCSQRLGLLVQTLDFEDDNLYFLRRVADFGTMVSMYSKGFSVIFEPFDTQAHTVFNPILRLACLDSSIAISQVFTKFNNVIITSGTLSPIEMYPKILNFVPKKIVEIGATLDRNSISPLILTKGNDQMTVKSTNEDGGVNNITTSFSLRSEPSVVRNYGTLLIELSKSVPDGLICFFPSYIYMEEIVSLWAETTIINDIMTNKLVFIESPDFRETELAISNYKKACRCGGGAVLFCVARGKVSEGVDFEDGYGRCVVMIGVPFQYTESVRLKKRLEFLKSEYNIREYDFLTFDAMRHTAQCLGRVLRNKKDYGLMILADQRFDSKDKKTKLPKWIQSFMEEGNCNLSIDMVLSIAKRFYKEMAQELPEKGISTLNANEINEKLL</sequence>
<dbReference type="InterPro" id="IPR006555">
    <property type="entry name" value="ATP-dep_Helicase_C"/>
</dbReference>
<protein>
    <recommendedName>
        <fullName evidence="17">DNA 5'-3' helicase</fullName>
        <ecNumber evidence="17">5.6.2.3</ecNumber>
    </recommendedName>
</protein>
<evidence type="ECO:0000256" key="2">
    <source>
        <dbReference type="ARBA" id="ARBA00004123"/>
    </source>
</evidence>
<dbReference type="InterPro" id="IPR006554">
    <property type="entry name" value="Helicase-like_DEXD_c2"/>
</dbReference>
<evidence type="ECO:0000256" key="12">
    <source>
        <dbReference type="ARBA" id="ARBA00023014"/>
    </source>
</evidence>
<dbReference type="GO" id="GO:0006366">
    <property type="term" value="P:transcription by RNA polymerase II"/>
    <property type="evidence" value="ECO:0007669"/>
    <property type="project" value="TreeGrafter"/>
</dbReference>
<comment type="similarity">
    <text evidence="3">Belongs to the helicase family. RAD3/XPD subfamily.</text>
</comment>
<dbReference type="GO" id="GO:0045951">
    <property type="term" value="P:positive regulation of mitotic recombination"/>
    <property type="evidence" value="ECO:0007669"/>
    <property type="project" value="TreeGrafter"/>
</dbReference>
<keyword evidence="13" id="KW-0238">DNA-binding</keyword>
<dbReference type="PRINTS" id="PR00852">
    <property type="entry name" value="XRODRMPGMNTD"/>
</dbReference>
<dbReference type="GO" id="GO:0043139">
    <property type="term" value="F:5'-3' DNA helicase activity"/>
    <property type="evidence" value="ECO:0007669"/>
    <property type="project" value="UniProtKB-EC"/>
</dbReference>
<dbReference type="InterPro" id="IPR014013">
    <property type="entry name" value="Helic_SF1/SF2_ATP-bd_DinG/Rad3"/>
</dbReference>
<comment type="cofactor">
    <cofactor evidence="1">
        <name>[4Fe-4S] cluster</name>
        <dbReference type="ChEBI" id="CHEBI:49883"/>
    </cofactor>
</comment>
<dbReference type="InterPro" id="IPR001945">
    <property type="entry name" value="RAD3/XPD"/>
</dbReference>
<keyword evidence="6" id="KW-0547">Nucleotide-binding</keyword>
<dbReference type="SMART" id="SM00491">
    <property type="entry name" value="HELICc2"/>
    <property type="match status" value="1"/>
</dbReference>
<dbReference type="PANTHER" id="PTHR11472:SF1">
    <property type="entry name" value="GENERAL TRANSCRIPTION AND DNA REPAIR FACTOR IIH HELICASE SUBUNIT XPD"/>
    <property type="match status" value="1"/>
</dbReference>
<evidence type="ECO:0000256" key="16">
    <source>
        <dbReference type="ARBA" id="ARBA00023242"/>
    </source>
</evidence>
<dbReference type="VEuPathDB" id="MicrosporidiaDB:G9O61_00g021100"/>
<evidence type="ECO:0000313" key="20">
    <source>
        <dbReference type="EMBL" id="KKO75504.1"/>
    </source>
</evidence>
<dbReference type="SUPFAM" id="SSF52540">
    <property type="entry name" value="P-loop containing nucleoside triphosphate hydrolases"/>
    <property type="match status" value="1"/>
</dbReference>
<evidence type="ECO:0000256" key="9">
    <source>
        <dbReference type="ARBA" id="ARBA00022806"/>
    </source>
</evidence>
<evidence type="ECO:0000256" key="5">
    <source>
        <dbReference type="ARBA" id="ARBA00022723"/>
    </source>
</evidence>
<organism evidence="20 21">
    <name type="scientific">Vairimorpha ceranae</name>
    <dbReference type="NCBI Taxonomy" id="40302"/>
    <lineage>
        <taxon>Eukaryota</taxon>
        <taxon>Fungi</taxon>
        <taxon>Fungi incertae sedis</taxon>
        <taxon>Microsporidia</taxon>
        <taxon>Nosematidae</taxon>
        <taxon>Vairimorpha</taxon>
    </lineage>
</organism>
<dbReference type="InterPro" id="IPR027417">
    <property type="entry name" value="P-loop_NTPase"/>
</dbReference>
<feature type="domain" description="Helicase ATP-binding" evidence="19">
    <location>
        <begin position="7"/>
        <end position="275"/>
    </location>
</feature>
<dbReference type="InterPro" id="IPR045028">
    <property type="entry name" value="DinG/Rad3-like"/>
</dbReference>
<dbReference type="PANTHER" id="PTHR11472">
    <property type="entry name" value="DNA REPAIR DEAD HELICASE RAD3/XP-D SUBFAMILY MEMBER"/>
    <property type="match status" value="1"/>
</dbReference>
<dbReference type="GO" id="GO:0005524">
    <property type="term" value="F:ATP binding"/>
    <property type="evidence" value="ECO:0007669"/>
    <property type="project" value="UniProtKB-KW"/>
</dbReference>
<comment type="caution">
    <text evidence="20">The sequence shown here is derived from an EMBL/GenBank/DDBJ whole genome shotgun (WGS) entry which is preliminary data.</text>
</comment>
<comment type="subcellular location">
    <subcellularLocation>
        <location evidence="2">Nucleus</location>
    </subcellularLocation>
</comment>
<evidence type="ECO:0000256" key="6">
    <source>
        <dbReference type="ARBA" id="ARBA00022741"/>
    </source>
</evidence>
<keyword evidence="4" id="KW-0004">4Fe-4S</keyword>
<evidence type="ECO:0000256" key="1">
    <source>
        <dbReference type="ARBA" id="ARBA00001966"/>
    </source>
</evidence>
<proteinExistence type="inferred from homology"/>
<keyword evidence="7" id="KW-0227">DNA damage</keyword>
<accession>A0A0F9ZD25</accession>
<keyword evidence="8" id="KW-0378">Hydrolase</keyword>
<comment type="catalytic activity">
    <reaction evidence="18">
        <text>ATP + H2O = ADP + phosphate + H(+)</text>
        <dbReference type="Rhea" id="RHEA:13065"/>
        <dbReference type="ChEBI" id="CHEBI:15377"/>
        <dbReference type="ChEBI" id="CHEBI:15378"/>
        <dbReference type="ChEBI" id="CHEBI:30616"/>
        <dbReference type="ChEBI" id="CHEBI:43474"/>
        <dbReference type="ChEBI" id="CHEBI:456216"/>
        <dbReference type="EC" id="5.6.2.3"/>
    </reaction>
</comment>
<dbReference type="SMART" id="SM00488">
    <property type="entry name" value="DEXDc2"/>
    <property type="match status" value="1"/>
</dbReference>
<evidence type="ECO:0000256" key="14">
    <source>
        <dbReference type="ARBA" id="ARBA00023204"/>
    </source>
</evidence>
<dbReference type="InterPro" id="IPR010643">
    <property type="entry name" value="HBB"/>
</dbReference>
<evidence type="ECO:0000256" key="3">
    <source>
        <dbReference type="ARBA" id="ARBA00009146"/>
    </source>
</evidence>
<dbReference type="VEuPathDB" id="MicrosporidiaDB:NCER_101303"/>
<reference evidence="20 21" key="1">
    <citation type="journal article" date="2015" name="Environ. Microbiol.">
        <title>Genome analyses suggest the presence of polyploidy and recent human-driven expansions in eight global populations of the honeybee pathogen Nosema ceranae.</title>
        <authorList>
            <person name="Pelin A."/>
            <person name="Selman M."/>
            <person name="Aris-Brosou S."/>
            <person name="Farinelli L."/>
            <person name="Corradi N."/>
        </authorList>
    </citation>
    <scope>NUCLEOTIDE SEQUENCE [LARGE SCALE GENOMIC DNA]</scope>
    <source>
        <strain evidence="20 21">PA08 1199</strain>
    </source>
</reference>
<dbReference type="Gene3D" id="3.40.50.300">
    <property type="entry name" value="P-loop containing nucleotide triphosphate hydrolases"/>
    <property type="match status" value="2"/>
</dbReference>
<dbReference type="Pfam" id="PF06733">
    <property type="entry name" value="DEAD_2"/>
    <property type="match status" value="1"/>
</dbReference>
<evidence type="ECO:0000256" key="7">
    <source>
        <dbReference type="ARBA" id="ARBA00022763"/>
    </source>
</evidence>
<dbReference type="PROSITE" id="PS51193">
    <property type="entry name" value="HELICASE_ATP_BIND_2"/>
    <property type="match status" value="1"/>
</dbReference>
<evidence type="ECO:0000256" key="18">
    <source>
        <dbReference type="ARBA" id="ARBA00048954"/>
    </source>
</evidence>
<evidence type="ECO:0000259" key="19">
    <source>
        <dbReference type="PROSITE" id="PS51193"/>
    </source>
</evidence>
<keyword evidence="11" id="KW-0408">Iron</keyword>
<dbReference type="OrthoDB" id="272481at2759"/>
<dbReference type="GO" id="GO:0046872">
    <property type="term" value="F:metal ion binding"/>
    <property type="evidence" value="ECO:0007669"/>
    <property type="project" value="UniProtKB-KW"/>
</dbReference>
<keyword evidence="14" id="KW-0234">DNA repair</keyword>
<evidence type="ECO:0000313" key="21">
    <source>
        <dbReference type="Proteomes" id="UP000034350"/>
    </source>
</evidence>
<name>A0A0F9ZD25_9MICR</name>
<keyword evidence="9" id="KW-0347">Helicase</keyword>
<dbReference type="GO" id="GO:0051539">
    <property type="term" value="F:4 iron, 4 sulfur cluster binding"/>
    <property type="evidence" value="ECO:0007669"/>
    <property type="project" value="UniProtKB-KW"/>
</dbReference>
<evidence type="ECO:0000256" key="4">
    <source>
        <dbReference type="ARBA" id="ARBA00022485"/>
    </source>
</evidence>
<dbReference type="GeneID" id="36319269"/>
<dbReference type="FunFam" id="3.40.50.300:FF:000135">
    <property type="entry name" value="DNA repair helicase RAD3, putative"/>
    <property type="match status" value="1"/>
</dbReference>
<keyword evidence="15" id="KW-0413">Isomerase</keyword>
<dbReference type="RefSeq" id="XP_024331246.1">
    <property type="nucleotide sequence ID" value="XM_024474353.1"/>
</dbReference>
<keyword evidence="10" id="KW-0067">ATP-binding</keyword>
<dbReference type="NCBIfam" id="TIGR00604">
    <property type="entry name" value="rad3"/>
    <property type="match status" value="1"/>
</dbReference>
<evidence type="ECO:0000256" key="8">
    <source>
        <dbReference type="ARBA" id="ARBA00022801"/>
    </source>
</evidence>
<dbReference type="VEuPathDB" id="MicrosporidiaDB:AAJ76_1900037304"/>
<dbReference type="GO" id="GO:0006289">
    <property type="term" value="P:nucleotide-excision repair"/>
    <property type="evidence" value="ECO:0007669"/>
    <property type="project" value="InterPro"/>
</dbReference>
<evidence type="ECO:0000256" key="15">
    <source>
        <dbReference type="ARBA" id="ARBA00023235"/>
    </source>
</evidence>
<dbReference type="Pfam" id="PF13307">
    <property type="entry name" value="Helicase_C_2"/>
    <property type="match status" value="1"/>
</dbReference>
<evidence type="ECO:0000256" key="11">
    <source>
        <dbReference type="ARBA" id="ARBA00023004"/>
    </source>
</evidence>
<dbReference type="EC" id="5.6.2.3" evidence="17"/>
<keyword evidence="16" id="KW-0539">Nucleus</keyword>
<keyword evidence="21" id="KW-1185">Reference proteome</keyword>